<reference evidence="6 7" key="2">
    <citation type="journal article" date="2015" name="Eukaryot. Cell">
        <title>Genetic mapping reveals that sinefungin resistance in Toxoplasma gondii is controlled by a putative amino acid transporter locus that can be used as a negative selectable marker.</title>
        <authorList>
            <person name="Behnke M.S."/>
            <person name="Khan A."/>
            <person name="Sibley L.D."/>
        </authorList>
    </citation>
    <scope>NUCLEOTIDE SEQUENCE [LARGE SCALE GENOMIC DNA]</scope>
    <source>
        <strain evidence="6 7">VAND</strain>
    </source>
</reference>
<dbReference type="PANTHER" id="PTHR45916">
    <property type="entry name" value="STRUCTURAL MAINTENANCE OF CHROMOSOMES PROTEIN 5"/>
    <property type="match status" value="1"/>
</dbReference>
<feature type="domain" description="Rad50/SbcC-type AAA" evidence="5">
    <location>
        <begin position="59"/>
        <end position="204"/>
    </location>
</feature>
<dbReference type="Gene3D" id="3.40.50.300">
    <property type="entry name" value="P-loop containing nucleotide triphosphate hydrolases"/>
    <property type="match status" value="1"/>
</dbReference>
<evidence type="ECO:0000256" key="4">
    <source>
        <dbReference type="SAM" id="MobiDB-lite"/>
    </source>
</evidence>
<proteinExistence type="inferred from homology"/>
<dbReference type="PANTHER" id="PTHR45916:SF1">
    <property type="entry name" value="STRUCTURAL MAINTENANCE OF CHROMOSOMES PROTEIN 5"/>
    <property type="match status" value="1"/>
</dbReference>
<evidence type="ECO:0000313" key="6">
    <source>
        <dbReference type="EMBL" id="KFH01120.1"/>
    </source>
</evidence>
<dbReference type="SUPFAM" id="SSF52540">
    <property type="entry name" value="P-loop containing nucleoside triphosphate hydrolases"/>
    <property type="match status" value="1"/>
</dbReference>
<gene>
    <name evidence="6" type="ORF">TGVAND_216250A</name>
</gene>
<sequence length="211" mass="23422">MSRLSKSPPSSSPRPRSSSSGSSQSVRETGHEPGWESTQAELTARFPFIRDCLPGQLLQLRIENWMAYTGPVEVNFLTGINLLAAPNGAGKSSLLCAMAFGLGYDVSHISRRGSRLRDFIKNGHSACSVSCVLAGRKAGEFVTTRRDLRLSGEQTVSTFYVNGRECGVEARMEFQRRLRLQVDNLICFMPQERVPEFATMRPEDLFTATLR</sequence>
<dbReference type="InterPro" id="IPR027417">
    <property type="entry name" value="P-loop_NTPase"/>
</dbReference>
<comment type="caution">
    <text evidence="6">The sequence shown here is derived from an EMBL/GenBank/DDBJ whole genome shotgun (WGS) entry which is preliminary data.</text>
</comment>
<reference evidence="6 7" key="1">
    <citation type="submission" date="2014-08" db="EMBL/GenBank/DDBJ databases">
        <authorList>
            <person name="Sibley D."/>
            <person name="Venepally P."/>
            <person name="Karamycheva S."/>
            <person name="Hadjithomas M."/>
            <person name="Khan A."/>
            <person name="Brunk B."/>
            <person name="Roos D."/>
            <person name="Caler E."/>
            <person name="Lorenzi H."/>
        </authorList>
    </citation>
    <scope>NUCLEOTIDE SEQUENCE [LARGE SCALE GENOMIC DNA]</scope>
    <source>
        <strain evidence="6 7">VAND</strain>
    </source>
</reference>
<dbReference type="InterPro" id="IPR038729">
    <property type="entry name" value="Rad50/SbcC_AAA"/>
</dbReference>
<organism evidence="6 7">
    <name type="scientific">Toxoplasma gondii VAND</name>
    <dbReference type="NCBI Taxonomy" id="933077"/>
    <lineage>
        <taxon>Eukaryota</taxon>
        <taxon>Sar</taxon>
        <taxon>Alveolata</taxon>
        <taxon>Apicomplexa</taxon>
        <taxon>Conoidasida</taxon>
        <taxon>Coccidia</taxon>
        <taxon>Eucoccidiorida</taxon>
        <taxon>Eimeriorina</taxon>
        <taxon>Sarcocystidae</taxon>
        <taxon>Toxoplasma</taxon>
    </lineage>
</organism>
<dbReference type="AlphaFoldDB" id="A0A086PL88"/>
<evidence type="ECO:0000259" key="5">
    <source>
        <dbReference type="Pfam" id="PF13476"/>
    </source>
</evidence>
<feature type="non-terminal residue" evidence="6">
    <location>
        <position position="211"/>
    </location>
</feature>
<dbReference type="GO" id="GO:0000724">
    <property type="term" value="P:double-strand break repair via homologous recombination"/>
    <property type="evidence" value="ECO:0007669"/>
    <property type="project" value="TreeGrafter"/>
</dbReference>
<evidence type="ECO:0000256" key="2">
    <source>
        <dbReference type="ARBA" id="ARBA00018687"/>
    </source>
</evidence>
<dbReference type="Pfam" id="PF13476">
    <property type="entry name" value="AAA_23"/>
    <property type="match status" value="1"/>
</dbReference>
<comment type="similarity">
    <text evidence="1">Belongs to the SMC family. SMC5 subfamily.</text>
</comment>
<accession>A0A086PL88</accession>
<dbReference type="GO" id="GO:0030915">
    <property type="term" value="C:Smc5-Smc6 complex"/>
    <property type="evidence" value="ECO:0007669"/>
    <property type="project" value="TreeGrafter"/>
</dbReference>
<protein>
    <recommendedName>
        <fullName evidence="2">Structural maintenance of chromosomes protein 5</fullName>
    </recommendedName>
</protein>
<evidence type="ECO:0000256" key="3">
    <source>
        <dbReference type="ARBA" id="ARBA00023054"/>
    </source>
</evidence>
<feature type="compositionally biased region" description="Low complexity" evidence="4">
    <location>
        <begin position="1"/>
        <end position="27"/>
    </location>
</feature>
<dbReference type="EMBL" id="AEYJ02001561">
    <property type="protein sequence ID" value="KFH01120.1"/>
    <property type="molecule type" value="Genomic_DNA"/>
</dbReference>
<dbReference type="Proteomes" id="UP000028840">
    <property type="component" value="Unassembled WGS sequence"/>
</dbReference>
<evidence type="ECO:0000256" key="1">
    <source>
        <dbReference type="ARBA" id="ARBA00010171"/>
    </source>
</evidence>
<evidence type="ECO:0000313" key="7">
    <source>
        <dbReference type="Proteomes" id="UP000028840"/>
    </source>
</evidence>
<dbReference type="GO" id="GO:0016887">
    <property type="term" value="F:ATP hydrolysis activity"/>
    <property type="evidence" value="ECO:0007669"/>
    <property type="project" value="InterPro"/>
</dbReference>
<name>A0A086PL88_TOXGO</name>
<keyword evidence="3" id="KW-0175">Coiled coil</keyword>
<dbReference type="VEuPathDB" id="ToxoDB:TGVAND_216250A"/>
<dbReference type="GO" id="GO:0003697">
    <property type="term" value="F:single-stranded DNA binding"/>
    <property type="evidence" value="ECO:0007669"/>
    <property type="project" value="TreeGrafter"/>
</dbReference>
<feature type="region of interest" description="Disordered" evidence="4">
    <location>
        <begin position="1"/>
        <end position="37"/>
    </location>
</feature>
<dbReference type="GO" id="GO:0005634">
    <property type="term" value="C:nucleus"/>
    <property type="evidence" value="ECO:0007669"/>
    <property type="project" value="TreeGrafter"/>
</dbReference>